<reference evidence="7" key="1">
    <citation type="submission" date="2021-01" db="EMBL/GenBank/DDBJ databases">
        <authorList>
            <person name="Corre E."/>
            <person name="Pelletier E."/>
            <person name="Niang G."/>
            <person name="Scheremetjew M."/>
            <person name="Finn R."/>
            <person name="Kale V."/>
            <person name="Holt S."/>
            <person name="Cochrane G."/>
            <person name="Meng A."/>
            <person name="Brown T."/>
            <person name="Cohen L."/>
        </authorList>
    </citation>
    <scope>NUCLEOTIDE SEQUENCE</scope>
    <source>
        <strain evidence="7">CCAP 1951/1</strain>
    </source>
</reference>
<evidence type="ECO:0000256" key="4">
    <source>
        <dbReference type="PROSITE-ProRule" id="PRU00175"/>
    </source>
</evidence>
<dbReference type="SUPFAM" id="SSF57850">
    <property type="entry name" value="RING/U-box"/>
    <property type="match status" value="1"/>
</dbReference>
<dbReference type="InterPro" id="IPR013083">
    <property type="entry name" value="Znf_RING/FYVE/PHD"/>
</dbReference>
<evidence type="ECO:0000256" key="2">
    <source>
        <dbReference type="ARBA" id="ARBA00022771"/>
    </source>
</evidence>
<evidence type="ECO:0000313" key="7">
    <source>
        <dbReference type="EMBL" id="CAD9119509.1"/>
    </source>
</evidence>
<keyword evidence="5" id="KW-1133">Transmembrane helix</keyword>
<dbReference type="PROSITE" id="PS00518">
    <property type="entry name" value="ZF_RING_1"/>
    <property type="match status" value="1"/>
</dbReference>
<organism evidence="7">
    <name type="scientific">Neobodo designis</name>
    <name type="common">Flagellated protozoan</name>
    <name type="synonym">Bodo designis</name>
    <dbReference type="NCBI Taxonomy" id="312471"/>
    <lineage>
        <taxon>Eukaryota</taxon>
        <taxon>Discoba</taxon>
        <taxon>Euglenozoa</taxon>
        <taxon>Kinetoplastea</taxon>
        <taxon>Metakinetoplastina</taxon>
        <taxon>Neobodonida</taxon>
        <taxon>Neobodo</taxon>
    </lineage>
</organism>
<protein>
    <recommendedName>
        <fullName evidence="6">RING-type domain-containing protein</fullName>
    </recommendedName>
</protein>
<dbReference type="Pfam" id="PF13920">
    <property type="entry name" value="zf-C3HC4_3"/>
    <property type="match status" value="1"/>
</dbReference>
<dbReference type="EMBL" id="HBGF01025002">
    <property type="protein sequence ID" value="CAD9119509.1"/>
    <property type="molecule type" value="Transcribed_RNA"/>
</dbReference>
<evidence type="ECO:0000259" key="6">
    <source>
        <dbReference type="PROSITE" id="PS50089"/>
    </source>
</evidence>
<evidence type="ECO:0000256" key="5">
    <source>
        <dbReference type="SAM" id="Phobius"/>
    </source>
</evidence>
<dbReference type="InterPro" id="IPR001841">
    <property type="entry name" value="Znf_RING"/>
</dbReference>
<sequence length="110" mass="12071">MDDDHRRTPWWATAMVGIAAAAVGFFVGMKASEQQTVVDPAAKGLHTRINPSTCKRATDGEPACAVCMDYRQDCVLGPCNHVVCQRCAVEVQQCPMCRVNIASRERLFIS</sequence>
<accession>A0A7S1Q6B5</accession>
<evidence type="ECO:0000256" key="1">
    <source>
        <dbReference type="ARBA" id="ARBA00022723"/>
    </source>
</evidence>
<keyword evidence="1" id="KW-0479">Metal-binding</keyword>
<dbReference type="GO" id="GO:0008270">
    <property type="term" value="F:zinc ion binding"/>
    <property type="evidence" value="ECO:0007669"/>
    <property type="project" value="UniProtKB-KW"/>
</dbReference>
<dbReference type="Gene3D" id="3.30.40.10">
    <property type="entry name" value="Zinc/RING finger domain, C3HC4 (zinc finger)"/>
    <property type="match status" value="1"/>
</dbReference>
<gene>
    <name evidence="7" type="ORF">NDES1114_LOCUS16581</name>
</gene>
<proteinExistence type="predicted"/>
<name>A0A7S1Q6B5_NEODS</name>
<evidence type="ECO:0000256" key="3">
    <source>
        <dbReference type="ARBA" id="ARBA00022833"/>
    </source>
</evidence>
<dbReference type="InterPro" id="IPR017907">
    <property type="entry name" value="Znf_RING_CS"/>
</dbReference>
<keyword evidence="5" id="KW-0812">Transmembrane</keyword>
<feature type="domain" description="RING-type" evidence="6">
    <location>
        <begin position="64"/>
        <end position="98"/>
    </location>
</feature>
<dbReference type="PROSITE" id="PS50089">
    <property type="entry name" value="ZF_RING_2"/>
    <property type="match status" value="1"/>
</dbReference>
<dbReference type="SMART" id="SM00184">
    <property type="entry name" value="RING"/>
    <property type="match status" value="1"/>
</dbReference>
<feature type="transmembrane region" description="Helical" evidence="5">
    <location>
        <begin position="12"/>
        <end position="29"/>
    </location>
</feature>
<keyword evidence="5" id="KW-0472">Membrane</keyword>
<keyword evidence="2 4" id="KW-0863">Zinc-finger</keyword>
<keyword evidence="3" id="KW-0862">Zinc</keyword>
<dbReference type="AlphaFoldDB" id="A0A7S1Q6B5"/>